<evidence type="ECO:0000259" key="3">
    <source>
        <dbReference type="PROSITE" id="PS50076"/>
    </source>
</evidence>
<dbReference type="VEuPathDB" id="FungiDB:AB675_8938"/>
<keyword evidence="1" id="KW-0143">Chaperone</keyword>
<gene>
    <name evidence="4" type="ORF">AB675_8938</name>
</gene>
<dbReference type="SMART" id="SM00271">
    <property type="entry name" value="DnaJ"/>
    <property type="match status" value="1"/>
</dbReference>
<reference evidence="4 5" key="1">
    <citation type="submission" date="2015-06" db="EMBL/GenBank/DDBJ databases">
        <title>Draft genome of the ant-associated black yeast Phialophora attae CBS 131958.</title>
        <authorList>
            <person name="Moreno L.F."/>
            <person name="Stielow B.J."/>
            <person name="de Hoog S."/>
            <person name="Vicente V.A."/>
            <person name="Weiss V.A."/>
            <person name="de Vries M."/>
            <person name="Cruz L.M."/>
            <person name="Souza E.M."/>
        </authorList>
    </citation>
    <scope>NUCLEOTIDE SEQUENCE [LARGE SCALE GENOMIC DNA]</scope>
    <source>
        <strain evidence="4 5">CBS 131958</strain>
    </source>
</reference>
<dbReference type="Proteomes" id="UP000038010">
    <property type="component" value="Unassembled WGS sequence"/>
</dbReference>
<feature type="domain" description="J" evidence="3">
    <location>
        <begin position="9"/>
        <end position="83"/>
    </location>
</feature>
<dbReference type="GO" id="GO:0051787">
    <property type="term" value="F:misfolded protein binding"/>
    <property type="evidence" value="ECO:0007669"/>
    <property type="project" value="TreeGrafter"/>
</dbReference>
<sequence>MATFTKSTPPHEVLGVEEDATERQVKTAYRKLCKIFHPDKNPNSLAWATAKFKQLHHAYEVMVSTQAARDYAAQKRRAQPQYHRQEKQEEETRPPIPHWNLNEHIPPVGPPEPTCVHASCQTYRATLTQTLTVLDKIEAQLKHFYEILTKQTFPNVSLCDDLAESISQAKLQATLLSKLSHMACFVDAGKVDVVDLIFDLAAVLLKHSRLLEQNEIASKIDEVSAEAAECSTNYGKLSETLDTFLLAMGKSGFREEETESKQKPVVPEFKWEDFKVSKSKATHLYQQKKEVKLDLPTDAVKDKPIFSGHSSHRASDADEVLGCFLLPLKATARQQTKRRQRGARLHFFSLNDYSKPTRARQQIKRRQRGSLPQRTASADTASHRASDADEVLYHSVLPLRLQQATVQATPPRILDTSSALTGKSKDFCRHPSTKTPSPLSKRPALYFLLPLKATARQQTKRRQRGARLHFFSLNDYSKTTNQATPTEVLGYNFFSLLKATASQNEQGNRPSDANEVLDYNVLPQRLQQATEQSRQGIQAI</sequence>
<dbReference type="InterPro" id="IPR001623">
    <property type="entry name" value="DnaJ_domain"/>
</dbReference>
<dbReference type="GO" id="GO:0051087">
    <property type="term" value="F:protein-folding chaperone binding"/>
    <property type="evidence" value="ECO:0007669"/>
    <property type="project" value="TreeGrafter"/>
</dbReference>
<feature type="region of interest" description="Disordered" evidence="2">
    <location>
        <begin position="356"/>
        <end position="385"/>
    </location>
</feature>
<dbReference type="InterPro" id="IPR051948">
    <property type="entry name" value="Hsp70_co-chaperone_J-domain"/>
</dbReference>
<organism evidence="4 5">
    <name type="scientific">Cyphellophora attinorum</name>
    <dbReference type="NCBI Taxonomy" id="1664694"/>
    <lineage>
        <taxon>Eukaryota</taxon>
        <taxon>Fungi</taxon>
        <taxon>Dikarya</taxon>
        <taxon>Ascomycota</taxon>
        <taxon>Pezizomycotina</taxon>
        <taxon>Eurotiomycetes</taxon>
        <taxon>Chaetothyriomycetidae</taxon>
        <taxon>Chaetothyriales</taxon>
        <taxon>Cyphellophoraceae</taxon>
        <taxon>Cyphellophora</taxon>
    </lineage>
</organism>
<dbReference type="SUPFAM" id="SSF46565">
    <property type="entry name" value="Chaperone J-domain"/>
    <property type="match status" value="1"/>
</dbReference>
<dbReference type="PROSITE" id="PS50076">
    <property type="entry name" value="DNAJ_2"/>
    <property type="match status" value="1"/>
</dbReference>
<dbReference type="GO" id="GO:0005783">
    <property type="term" value="C:endoplasmic reticulum"/>
    <property type="evidence" value="ECO:0007669"/>
    <property type="project" value="TreeGrafter"/>
</dbReference>
<evidence type="ECO:0000313" key="5">
    <source>
        <dbReference type="Proteomes" id="UP000038010"/>
    </source>
</evidence>
<dbReference type="Gene3D" id="1.10.287.110">
    <property type="entry name" value="DnaJ domain"/>
    <property type="match status" value="1"/>
</dbReference>
<evidence type="ECO:0000256" key="2">
    <source>
        <dbReference type="SAM" id="MobiDB-lite"/>
    </source>
</evidence>
<feature type="compositionally biased region" description="Basic and acidic residues" evidence="2">
    <location>
        <begin position="83"/>
        <end position="93"/>
    </location>
</feature>
<accession>A0A0N1NWY4</accession>
<dbReference type="GeneID" id="28741308"/>
<dbReference type="InterPro" id="IPR036869">
    <property type="entry name" value="J_dom_sf"/>
</dbReference>
<evidence type="ECO:0000313" key="4">
    <source>
        <dbReference type="EMBL" id="KPI36107.1"/>
    </source>
</evidence>
<dbReference type="PRINTS" id="PR00625">
    <property type="entry name" value="JDOMAIN"/>
</dbReference>
<dbReference type="RefSeq" id="XP_017996070.1">
    <property type="nucleotide sequence ID" value="XM_018149428.1"/>
</dbReference>
<feature type="compositionally biased region" description="Polar residues" evidence="2">
    <location>
        <begin position="370"/>
        <end position="380"/>
    </location>
</feature>
<dbReference type="Pfam" id="PF00226">
    <property type="entry name" value="DnaJ"/>
    <property type="match status" value="1"/>
</dbReference>
<dbReference type="OrthoDB" id="10265645at2759"/>
<dbReference type="PANTHER" id="PTHR44360">
    <property type="entry name" value="DNAJ HOMOLOG SUBFAMILY B MEMBER 9"/>
    <property type="match status" value="1"/>
</dbReference>
<feature type="region of interest" description="Disordered" evidence="2">
    <location>
        <begin position="72"/>
        <end position="110"/>
    </location>
</feature>
<evidence type="ECO:0000256" key="1">
    <source>
        <dbReference type="ARBA" id="ARBA00023186"/>
    </source>
</evidence>
<dbReference type="EMBL" id="LFJN01000033">
    <property type="protein sequence ID" value="KPI36107.1"/>
    <property type="molecule type" value="Genomic_DNA"/>
</dbReference>
<dbReference type="AlphaFoldDB" id="A0A0N1NWY4"/>
<feature type="compositionally biased region" description="Basic residues" evidence="2">
    <location>
        <begin position="357"/>
        <end position="368"/>
    </location>
</feature>
<dbReference type="CDD" id="cd06257">
    <property type="entry name" value="DnaJ"/>
    <property type="match status" value="1"/>
</dbReference>
<protein>
    <recommendedName>
        <fullName evidence="3">J domain-containing protein</fullName>
    </recommendedName>
</protein>
<dbReference type="GO" id="GO:0036503">
    <property type="term" value="P:ERAD pathway"/>
    <property type="evidence" value="ECO:0007669"/>
    <property type="project" value="TreeGrafter"/>
</dbReference>
<keyword evidence="5" id="KW-1185">Reference proteome</keyword>
<comment type="caution">
    <text evidence="4">The sequence shown here is derived from an EMBL/GenBank/DDBJ whole genome shotgun (WGS) entry which is preliminary data.</text>
</comment>
<dbReference type="PANTHER" id="PTHR44360:SF1">
    <property type="entry name" value="DNAJ HOMOLOG SUBFAMILY B MEMBER 9"/>
    <property type="match status" value="1"/>
</dbReference>
<proteinExistence type="predicted"/>
<name>A0A0N1NWY4_9EURO</name>